<proteinExistence type="predicted"/>
<dbReference type="InterPro" id="IPR054545">
    <property type="entry name" value="ApeI-like"/>
</dbReference>
<evidence type="ECO:0000313" key="4">
    <source>
        <dbReference type="Proteomes" id="UP000003009"/>
    </source>
</evidence>
<reference evidence="3" key="1">
    <citation type="submission" date="2009-04" db="EMBL/GenBank/DDBJ databases">
        <authorList>
            <person name="Weinstock G."/>
            <person name="Sodergren E."/>
            <person name="Clifton S."/>
            <person name="Fulton L."/>
            <person name="Fulton B."/>
            <person name="Courtney L."/>
            <person name="Fronick C."/>
            <person name="Harrison M."/>
            <person name="Strong C."/>
            <person name="Farmer C."/>
            <person name="Delahaunty K."/>
            <person name="Markovic C."/>
            <person name="Hall O."/>
            <person name="Minx P."/>
            <person name="Tomlinson C."/>
            <person name="Mitreva M."/>
            <person name="Nelson J."/>
            <person name="Hou S."/>
            <person name="Wollam A."/>
            <person name="Pepin K.H."/>
            <person name="Johnson M."/>
            <person name="Bhonagiri V."/>
            <person name="Nash W.E."/>
            <person name="Warren W."/>
            <person name="Chinwalla A."/>
            <person name="Mardis E.R."/>
            <person name="Wilson R.K."/>
        </authorList>
    </citation>
    <scope>NUCLEOTIDE SEQUENCE [LARGE SCALE GENOMIC DNA]</scope>
    <source>
        <strain evidence="3">ATCC 51147</strain>
    </source>
</reference>
<dbReference type="InterPro" id="IPR029069">
    <property type="entry name" value="HotDog_dom_sf"/>
</dbReference>
<evidence type="ECO:0000259" key="1">
    <source>
        <dbReference type="Pfam" id="PF00501"/>
    </source>
</evidence>
<dbReference type="InterPro" id="IPR050237">
    <property type="entry name" value="ATP-dep_AMP-bd_enzyme"/>
</dbReference>
<dbReference type="SUPFAM" id="SSF56801">
    <property type="entry name" value="Acetyl-CoA synthetase-like"/>
    <property type="match status" value="1"/>
</dbReference>
<comment type="caution">
    <text evidence="3">The sequence shown here is derived from an EMBL/GenBank/DDBJ whole genome shotgun (WGS) entry which is preliminary data.</text>
</comment>
<dbReference type="STRING" id="629741.GCWU000324_02605"/>
<feature type="domain" description="AMP-dependent synthetase/ligase" evidence="1">
    <location>
        <begin position="129"/>
        <end position="322"/>
    </location>
</feature>
<dbReference type="Gene3D" id="3.10.129.10">
    <property type="entry name" value="Hotdog Thioesterase"/>
    <property type="match status" value="1"/>
</dbReference>
<evidence type="ECO:0000259" key="2">
    <source>
        <dbReference type="Pfam" id="PF22818"/>
    </source>
</evidence>
<dbReference type="InterPro" id="IPR000873">
    <property type="entry name" value="AMP-dep_synth/lig_dom"/>
</dbReference>
<keyword evidence="4" id="KW-1185">Reference proteome</keyword>
<dbReference type="PANTHER" id="PTHR43767:SF10">
    <property type="entry name" value="SURFACTIN SYNTHASE SUBUNIT 1"/>
    <property type="match status" value="1"/>
</dbReference>
<dbReference type="EMBL" id="ACJW02000005">
    <property type="protein sequence ID" value="EEP67035.1"/>
    <property type="molecule type" value="Genomic_DNA"/>
</dbReference>
<protein>
    <submittedName>
        <fullName evidence="3">AMP-binding enzyme</fullName>
    </submittedName>
</protein>
<dbReference type="InterPro" id="IPR045851">
    <property type="entry name" value="AMP-bd_C_sf"/>
</dbReference>
<dbReference type="HOGENOM" id="CLU_026234_1_0_4"/>
<accession>C4GLN4</accession>
<dbReference type="Gene3D" id="3.40.50.12780">
    <property type="entry name" value="N-terminal domain of ligase-like"/>
    <property type="match status" value="1"/>
</dbReference>
<evidence type="ECO:0000313" key="3">
    <source>
        <dbReference type="EMBL" id="EEP67035.1"/>
    </source>
</evidence>
<organism evidence="3 4">
    <name type="scientific">Kingella oralis ATCC 51147</name>
    <dbReference type="NCBI Taxonomy" id="629741"/>
    <lineage>
        <taxon>Bacteria</taxon>
        <taxon>Pseudomonadati</taxon>
        <taxon>Pseudomonadota</taxon>
        <taxon>Betaproteobacteria</taxon>
        <taxon>Neisseriales</taxon>
        <taxon>Neisseriaceae</taxon>
        <taxon>Kingella</taxon>
    </lineage>
</organism>
<dbReference type="Pfam" id="PF22818">
    <property type="entry name" value="ApeI-like"/>
    <property type="match status" value="1"/>
</dbReference>
<dbReference type="Proteomes" id="UP000003009">
    <property type="component" value="Unassembled WGS sequence"/>
</dbReference>
<feature type="domain" description="ApeI dehydratase-like" evidence="2">
    <location>
        <begin position="492"/>
        <end position="582"/>
    </location>
</feature>
<name>C4GLN4_9NEIS</name>
<sequence>MPLAPRCTAQTVCHERQPETILVQPVYFFPLLMPLLTEILSPDLPQHDLIAAHPDWTRADFNRAVFALSGSLKTAGIQSAALWFDDAALFACAVLAAWRAGARVLLLPNTARENIGWGETADIFLTDNLVHQQAWHLPECLAQAQRQPENGRQPEDWSVPADAEAHLKTSGSSGNAQIVIKTAAQMQAEAQTLAAALPFGRNGEAVIGSVSPQHLYGFTFRFALALTMGWTMERAQAVYPENLLAATAAHRQAVWIASPAVLNRLGEGRDPRVLQKVAGIVSAGGALPEATANALAGCAVRPFEIYGSTETGVIASRRHQQTWRPFDGVSFGQDAEGALWADSPWSGGRFQTADLVERAPDGDFLLLGRKDRIIKFEDKRVSLTQIEHSLLQHEWIADAHCALHPQQRRIAVWAALNAAGIAALREHGRAAVADALKRHLAAAQDKTALPRYWRFADTLPRNAQAKIAAADFQAAFTAPQTAPQWQETEPNVFAGRVPLDLTYFGGHFASFPLVPGVVELQWARDLAARYPWGRQSVARVENLKYQQFIRPHDEVSVALQYDAGKNKLTFKITGNGKPCAAGRIVFAAA</sequence>
<dbReference type="InterPro" id="IPR042099">
    <property type="entry name" value="ANL_N_sf"/>
</dbReference>
<dbReference type="SUPFAM" id="SSF54637">
    <property type="entry name" value="Thioesterase/thiol ester dehydrase-isomerase"/>
    <property type="match status" value="1"/>
</dbReference>
<dbReference type="PANTHER" id="PTHR43767">
    <property type="entry name" value="LONG-CHAIN-FATTY-ACID--COA LIGASE"/>
    <property type="match status" value="1"/>
</dbReference>
<dbReference type="Pfam" id="PF00501">
    <property type="entry name" value="AMP-binding"/>
    <property type="match status" value="1"/>
</dbReference>
<gene>
    <name evidence="3" type="ORF">GCWU000324_02605</name>
</gene>
<dbReference type="Gene3D" id="3.30.300.30">
    <property type="match status" value="1"/>
</dbReference>
<dbReference type="AlphaFoldDB" id="C4GLN4"/>